<gene>
    <name evidence="4" type="ORF">L5G33_16105</name>
</gene>
<evidence type="ECO:0000256" key="3">
    <source>
        <dbReference type="SAM" id="Phobius"/>
    </source>
</evidence>
<evidence type="ECO:0000313" key="5">
    <source>
        <dbReference type="Proteomes" id="UP001200110"/>
    </source>
</evidence>
<dbReference type="EC" id="3.4.21.89" evidence="1"/>
<feature type="transmembrane region" description="Helical" evidence="3">
    <location>
        <begin position="12"/>
        <end position="36"/>
    </location>
</feature>
<feature type="compositionally biased region" description="Polar residues" evidence="2">
    <location>
        <begin position="468"/>
        <end position="481"/>
    </location>
</feature>
<dbReference type="RefSeq" id="WP_236999178.1">
    <property type="nucleotide sequence ID" value="NZ_JAKKOR010000012.1"/>
</dbReference>
<feature type="compositionally biased region" description="Low complexity" evidence="2">
    <location>
        <begin position="345"/>
        <end position="363"/>
    </location>
</feature>
<keyword evidence="4" id="KW-0378">Hydrolase</keyword>
<keyword evidence="3" id="KW-1133">Transmembrane helix</keyword>
<feature type="region of interest" description="Disordered" evidence="2">
    <location>
        <begin position="341"/>
        <end position="390"/>
    </location>
</feature>
<dbReference type="GO" id="GO:0009003">
    <property type="term" value="F:signal peptidase activity"/>
    <property type="evidence" value="ECO:0007669"/>
    <property type="project" value="UniProtKB-EC"/>
</dbReference>
<evidence type="ECO:0000256" key="2">
    <source>
        <dbReference type="SAM" id="MobiDB-lite"/>
    </source>
</evidence>
<feature type="region of interest" description="Disordered" evidence="2">
    <location>
        <begin position="451"/>
        <end position="499"/>
    </location>
</feature>
<dbReference type="EMBL" id="JAKKOR010000012">
    <property type="protein sequence ID" value="MCF8589978.1"/>
    <property type="molecule type" value="Genomic_DNA"/>
</dbReference>
<dbReference type="NCBIfam" id="TIGR02228">
    <property type="entry name" value="sigpep_I_arch"/>
    <property type="match status" value="1"/>
</dbReference>
<dbReference type="InterPro" id="IPR019533">
    <property type="entry name" value="Peptidase_S26"/>
</dbReference>
<keyword evidence="3" id="KW-0472">Membrane</keyword>
<comment type="caution">
    <text evidence="4">The sequence shown here is derived from an EMBL/GenBank/DDBJ whole genome shotgun (WGS) entry which is preliminary data.</text>
</comment>
<reference evidence="4 5" key="1">
    <citation type="submission" date="2022-01" db="EMBL/GenBank/DDBJ databases">
        <authorList>
            <person name="Huang Y."/>
        </authorList>
    </citation>
    <scope>NUCLEOTIDE SEQUENCE [LARGE SCALE GENOMIC DNA]</scope>
    <source>
        <strain evidence="4 5">HY366</strain>
    </source>
</reference>
<proteinExistence type="predicted"/>
<evidence type="ECO:0000313" key="4">
    <source>
        <dbReference type="EMBL" id="MCF8589978.1"/>
    </source>
</evidence>
<keyword evidence="5" id="KW-1185">Reference proteome</keyword>
<dbReference type="InterPro" id="IPR001733">
    <property type="entry name" value="Peptidase_S26B"/>
</dbReference>
<accession>A0ABS9IWN8</accession>
<sequence>MNGPAVRRRGRIGHTALSVAAVLGVLCIVSTLIALLTGVRPVIFETGSMAPTIPTGSLGISKTVPATELRPGDVVGVVREDGVRVTHRVVAVDGVAGNSVTLTMRGDGNDAPDHDSYIVTDGALVYGSVPFVGYVAAWLRNPYTVALQALAAMFLLAVAFAPRNGWRRSTTAQRLLTGTAAASVVVVVASSLHASGDAHAERADQATATGSLTAISVNAPASLTCANDSGLLFQSAIVSWPVLAQQRGVFTYSVMSGTTELGTVVKPTQDRASFTIYAGLITSLLNAVLGQTFSVHVVAKVGNWTSAPSMAQTLLYRALLPSGPACVTPGTTPAAAGRTVQRTNAPSADPSAAAPPESATPTDSDGHSSESAPPPGSTSTSATPELPAGGTLAASGSYAFYQDGSQLTIREASSTEIVYRGDFPSGSDVRWLPGTDDLEVTAPDGTVTVVSAQSGEWTTSVTPPPTSERPTPDTSKSETVQPTESSTPDATPTDDAASA</sequence>
<protein>
    <recommendedName>
        <fullName evidence="1">Signal peptidase I</fullName>
        <ecNumber evidence="1">3.4.21.89</ecNumber>
    </recommendedName>
</protein>
<dbReference type="Proteomes" id="UP001200110">
    <property type="component" value="Unassembled WGS sequence"/>
</dbReference>
<feature type="transmembrane region" description="Helical" evidence="3">
    <location>
        <begin position="143"/>
        <end position="162"/>
    </location>
</feature>
<feature type="compositionally biased region" description="Low complexity" evidence="2">
    <location>
        <begin position="482"/>
        <end position="499"/>
    </location>
</feature>
<dbReference type="CDD" id="cd06530">
    <property type="entry name" value="S26_SPase_I"/>
    <property type="match status" value="1"/>
</dbReference>
<evidence type="ECO:0000256" key="1">
    <source>
        <dbReference type="NCBIfam" id="TIGR02228"/>
    </source>
</evidence>
<name>A0ABS9IWN8_9ACTN</name>
<organism evidence="4 5">
    <name type="scientific">Gordonia liuliyuniae</name>
    <dbReference type="NCBI Taxonomy" id="2911517"/>
    <lineage>
        <taxon>Bacteria</taxon>
        <taxon>Bacillati</taxon>
        <taxon>Actinomycetota</taxon>
        <taxon>Actinomycetes</taxon>
        <taxon>Mycobacteriales</taxon>
        <taxon>Gordoniaceae</taxon>
        <taxon>Gordonia</taxon>
    </lineage>
</organism>
<keyword evidence="3" id="KW-0812">Transmembrane</keyword>
<feature type="compositionally biased region" description="Polar residues" evidence="2">
    <location>
        <begin position="451"/>
        <end position="461"/>
    </location>
</feature>